<proteinExistence type="predicted"/>
<keyword evidence="3" id="KW-1185">Reference proteome</keyword>
<feature type="transmembrane region" description="Helical" evidence="1">
    <location>
        <begin position="5"/>
        <end position="25"/>
    </location>
</feature>
<keyword evidence="1" id="KW-1133">Transmembrane helix</keyword>
<sequence>MKEKIITAVSSVLIFIPWTILILRTNKWALESPAAEILIFSYAGFMIASAAFVIWGYIKEKVQNTLMKGCLVINCLYGVGGAAAIIMMLVQKLV</sequence>
<evidence type="ECO:0000256" key="1">
    <source>
        <dbReference type="SAM" id="Phobius"/>
    </source>
</evidence>
<reference evidence="2 3" key="1">
    <citation type="submission" date="2018-05" db="EMBL/GenBank/DDBJ databases">
        <authorList>
            <person name="Goeker M."/>
            <person name="Huntemann M."/>
            <person name="Clum A."/>
            <person name="Pillay M."/>
            <person name="Palaniappan K."/>
            <person name="Varghese N."/>
            <person name="Mikhailova N."/>
            <person name="Stamatis D."/>
            <person name="Reddy T."/>
            <person name="Daum C."/>
            <person name="Shapiro N."/>
            <person name="Ivanova N."/>
            <person name="Kyrpides N."/>
            <person name="Woyke T."/>
        </authorList>
    </citation>
    <scope>NUCLEOTIDE SEQUENCE [LARGE SCALE GENOMIC DNA]</scope>
    <source>
        <strain evidence="2 3">DSM 26524</strain>
    </source>
</reference>
<protein>
    <submittedName>
        <fullName evidence="2">Uncharacterized protein</fullName>
    </submittedName>
</protein>
<gene>
    <name evidence="2" type="ORF">C7383_103109</name>
</gene>
<feature type="transmembrane region" description="Helical" evidence="1">
    <location>
        <begin position="70"/>
        <end position="90"/>
    </location>
</feature>
<dbReference type="AlphaFoldDB" id="A0AB73T6J4"/>
<name>A0AB73T6J4_9FIRM</name>
<dbReference type="EMBL" id="QGGY01000003">
    <property type="protein sequence ID" value="PWJ77268.1"/>
    <property type="molecule type" value="Genomic_DNA"/>
</dbReference>
<dbReference type="RefSeq" id="WP_109625380.1">
    <property type="nucleotide sequence ID" value="NZ_JANKBI010000002.1"/>
</dbReference>
<accession>A0AB73T6J4</accession>
<comment type="caution">
    <text evidence="2">The sequence shown here is derived from an EMBL/GenBank/DDBJ whole genome shotgun (WGS) entry which is preliminary data.</text>
</comment>
<organism evidence="2 3">
    <name type="scientific">Murimonas intestini</name>
    <dbReference type="NCBI Taxonomy" id="1337051"/>
    <lineage>
        <taxon>Bacteria</taxon>
        <taxon>Bacillati</taxon>
        <taxon>Bacillota</taxon>
        <taxon>Clostridia</taxon>
        <taxon>Lachnospirales</taxon>
        <taxon>Lachnospiraceae</taxon>
        <taxon>Murimonas</taxon>
    </lineage>
</organism>
<evidence type="ECO:0000313" key="2">
    <source>
        <dbReference type="EMBL" id="PWJ77268.1"/>
    </source>
</evidence>
<evidence type="ECO:0000313" key="3">
    <source>
        <dbReference type="Proteomes" id="UP000245412"/>
    </source>
</evidence>
<feature type="transmembrane region" description="Helical" evidence="1">
    <location>
        <begin position="37"/>
        <end position="58"/>
    </location>
</feature>
<dbReference type="Proteomes" id="UP000245412">
    <property type="component" value="Unassembled WGS sequence"/>
</dbReference>
<keyword evidence="1" id="KW-0472">Membrane</keyword>
<keyword evidence="1" id="KW-0812">Transmembrane</keyword>